<protein>
    <submittedName>
        <fullName evidence="1">Uncharacterized protein</fullName>
    </submittedName>
</protein>
<dbReference type="AlphaFoldDB" id="A0A0E9PPU7"/>
<dbReference type="EMBL" id="GBXM01102038">
    <property type="protein sequence ID" value="JAH06539.1"/>
    <property type="molecule type" value="Transcribed_RNA"/>
</dbReference>
<organism evidence="1">
    <name type="scientific">Anguilla anguilla</name>
    <name type="common">European freshwater eel</name>
    <name type="synonym">Muraena anguilla</name>
    <dbReference type="NCBI Taxonomy" id="7936"/>
    <lineage>
        <taxon>Eukaryota</taxon>
        <taxon>Metazoa</taxon>
        <taxon>Chordata</taxon>
        <taxon>Craniata</taxon>
        <taxon>Vertebrata</taxon>
        <taxon>Euteleostomi</taxon>
        <taxon>Actinopterygii</taxon>
        <taxon>Neopterygii</taxon>
        <taxon>Teleostei</taxon>
        <taxon>Anguilliformes</taxon>
        <taxon>Anguillidae</taxon>
        <taxon>Anguilla</taxon>
    </lineage>
</organism>
<reference evidence="1" key="2">
    <citation type="journal article" date="2015" name="Fish Shellfish Immunol.">
        <title>Early steps in the European eel (Anguilla anguilla)-Vibrio vulnificus interaction in the gills: Role of the RtxA13 toxin.</title>
        <authorList>
            <person name="Callol A."/>
            <person name="Pajuelo D."/>
            <person name="Ebbesson L."/>
            <person name="Teles M."/>
            <person name="MacKenzie S."/>
            <person name="Amaro C."/>
        </authorList>
    </citation>
    <scope>NUCLEOTIDE SEQUENCE</scope>
</reference>
<accession>A0A0E9PPU7</accession>
<name>A0A0E9PPU7_ANGAN</name>
<evidence type="ECO:0000313" key="1">
    <source>
        <dbReference type="EMBL" id="JAH06539.1"/>
    </source>
</evidence>
<reference evidence="1" key="1">
    <citation type="submission" date="2014-11" db="EMBL/GenBank/DDBJ databases">
        <authorList>
            <person name="Amaro Gonzalez C."/>
        </authorList>
    </citation>
    <scope>NUCLEOTIDE SEQUENCE</scope>
</reference>
<sequence>MVRSFSSLPHLFSTCLLP</sequence>
<proteinExistence type="predicted"/>